<reference evidence="1 2" key="1">
    <citation type="submission" date="2018-11" db="EMBL/GenBank/DDBJ databases">
        <authorList>
            <consortium name="Pathogen Informatics"/>
        </authorList>
    </citation>
    <scope>NUCLEOTIDE SEQUENCE [LARGE SCALE GENOMIC DNA]</scope>
</reference>
<protein>
    <submittedName>
        <fullName evidence="1">Uncharacterized protein</fullName>
    </submittedName>
</protein>
<proteinExistence type="predicted"/>
<keyword evidence="2" id="KW-1185">Reference proteome</keyword>
<dbReference type="Proteomes" id="UP000281553">
    <property type="component" value="Unassembled WGS sequence"/>
</dbReference>
<accession>A0A3P7QW36</accession>
<evidence type="ECO:0000313" key="2">
    <source>
        <dbReference type="Proteomes" id="UP000281553"/>
    </source>
</evidence>
<sequence>MTDFVQQHVERLSELKITLPYDKFTETDFSMGFDRPGFCEDYVYVTTCREGGFMQFSCKINFPTVQIVFLRKKLIRWSPSILDEMRLALVNVSAKAEVNIIIEYGRFAAMHVAKLNFLNLLDELLETVKGIQTSPWRTYAIEVVQCLASRAYLQQYSAKCYT</sequence>
<organism evidence="1 2">
    <name type="scientific">Dibothriocephalus latus</name>
    <name type="common">Fish tapeworm</name>
    <name type="synonym">Diphyllobothrium latum</name>
    <dbReference type="NCBI Taxonomy" id="60516"/>
    <lineage>
        <taxon>Eukaryota</taxon>
        <taxon>Metazoa</taxon>
        <taxon>Spiralia</taxon>
        <taxon>Lophotrochozoa</taxon>
        <taxon>Platyhelminthes</taxon>
        <taxon>Cestoda</taxon>
        <taxon>Eucestoda</taxon>
        <taxon>Diphyllobothriidea</taxon>
        <taxon>Diphyllobothriidae</taxon>
        <taxon>Dibothriocephalus</taxon>
    </lineage>
</organism>
<dbReference type="OrthoDB" id="6303801at2759"/>
<name>A0A3P7QW36_DIBLA</name>
<dbReference type="EMBL" id="UYRU01088238">
    <property type="protein sequence ID" value="VDN36092.1"/>
    <property type="molecule type" value="Genomic_DNA"/>
</dbReference>
<dbReference type="AlphaFoldDB" id="A0A3P7QW36"/>
<gene>
    <name evidence="1" type="ORF">DILT_LOCUS16945</name>
</gene>
<evidence type="ECO:0000313" key="1">
    <source>
        <dbReference type="EMBL" id="VDN36092.1"/>
    </source>
</evidence>